<dbReference type="GO" id="GO:0009507">
    <property type="term" value="C:chloroplast"/>
    <property type="evidence" value="ECO:0007669"/>
    <property type="project" value="UniProtKB-SubCell"/>
</dbReference>
<name>A0A7J7INV1_9RHOD</name>
<accession>A0A7J7INV1</accession>
<dbReference type="Pfam" id="PF00504">
    <property type="entry name" value="Chloroa_b-bind"/>
    <property type="match status" value="1"/>
</dbReference>
<feature type="binding site" description="axial binding residue" evidence="5">
    <location>
        <position position="87"/>
    </location>
    <ligand>
        <name>chlorophyll b</name>
        <dbReference type="ChEBI" id="CHEBI:61721"/>
        <label>1</label>
    </ligand>
    <ligandPart>
        <name>Mg</name>
        <dbReference type="ChEBI" id="CHEBI:25107"/>
    </ligandPart>
</feature>
<evidence type="ECO:0000256" key="3">
    <source>
        <dbReference type="ARBA" id="ARBA00022531"/>
    </source>
</evidence>
<proteinExistence type="predicted"/>
<dbReference type="Proteomes" id="UP000530660">
    <property type="component" value="Unassembled WGS sequence"/>
</dbReference>
<reference evidence="6 7" key="1">
    <citation type="journal article" date="2020" name="J. Phycol.">
        <title>Comparative genome analysis reveals Cyanidiococcus gen. nov., a new extremophilic red algal genus sister to Cyanidioschyzon (Cyanidioschyzonaceae, Rhodophyta).</title>
        <authorList>
            <person name="Liu S.-L."/>
            <person name="Chiang Y.-R."/>
            <person name="Yoon H.S."/>
            <person name="Fu H.-Y."/>
        </authorList>
    </citation>
    <scope>NUCLEOTIDE SEQUENCE [LARGE SCALE GENOMIC DNA]</scope>
    <source>
        <strain evidence="6 7">THAL066</strain>
    </source>
</reference>
<dbReference type="InterPro" id="IPR001344">
    <property type="entry name" value="Chloro_AB-bd_pln"/>
</dbReference>
<sequence length="214" mass="24158">MYAFVSAVPLAQRSKLCLKKTNGRSLNRDRAYGYGTLRMEQSPAMPFLSKPPNLSPDMPGYRGFDPLRLSDAFDVNWLLEGEVKNGRVAMLACLHFFVTEYYQFPFYAGAPKLAAPAHDYFVKSGAMIQILVFIGFLEMVLHRGKVLYSDMEWKGRKPGELGFNPLNLPNDKAMKDREINNGRLAMLGFAGIIHGEFLNGKMPIEQITNFQPLQ</sequence>
<keyword evidence="5" id="KW-0148">Chlorophyll</keyword>
<feature type="binding site" evidence="5">
    <location>
        <position position="178"/>
    </location>
    <ligand>
        <name>chlorophyll a</name>
        <dbReference type="ChEBI" id="CHEBI:58416"/>
        <label>1</label>
    </ligand>
</feature>
<protein>
    <submittedName>
        <fullName evidence="6">Chlorophyll a-b binding protein</fullName>
    </submittedName>
</protein>
<dbReference type="SUPFAM" id="SSF103511">
    <property type="entry name" value="Chlorophyll a-b binding protein"/>
    <property type="match status" value="1"/>
</dbReference>
<dbReference type="Gene3D" id="1.10.3460.10">
    <property type="entry name" value="Chlorophyll a/b binding protein domain"/>
    <property type="match status" value="1"/>
</dbReference>
<dbReference type="EMBL" id="VWRR01000002">
    <property type="protein sequence ID" value="KAF6004803.1"/>
    <property type="molecule type" value="Genomic_DNA"/>
</dbReference>
<dbReference type="InterPro" id="IPR022796">
    <property type="entry name" value="Chloroa_b-bind"/>
</dbReference>
<comment type="caution">
    <text evidence="6">The sequence shown here is derived from an EMBL/GenBank/DDBJ whole genome shotgun (WGS) entry which is preliminary data.</text>
</comment>
<dbReference type="GO" id="GO:0016020">
    <property type="term" value="C:membrane"/>
    <property type="evidence" value="ECO:0007669"/>
    <property type="project" value="InterPro"/>
</dbReference>
<dbReference type="GO" id="GO:0016168">
    <property type="term" value="F:chlorophyll binding"/>
    <property type="evidence" value="ECO:0007669"/>
    <property type="project" value="UniProtKB-KW"/>
</dbReference>
<feature type="binding site" evidence="5">
    <location>
        <position position="70"/>
    </location>
    <ligand>
        <name>chlorophyll a</name>
        <dbReference type="ChEBI" id="CHEBI:58416"/>
        <label>1</label>
    </ligand>
</feature>
<dbReference type="OrthoDB" id="423598at2759"/>
<keyword evidence="3" id="KW-0602">Photosynthesis</keyword>
<dbReference type="PANTHER" id="PTHR21649">
    <property type="entry name" value="CHLOROPHYLL A/B BINDING PROTEIN"/>
    <property type="match status" value="1"/>
</dbReference>
<feature type="binding site" evidence="5">
    <location>
        <position position="181"/>
    </location>
    <ligand>
        <name>chlorophyll a</name>
        <dbReference type="ChEBI" id="CHEBI:58416"/>
        <label>1</label>
    </ligand>
</feature>
<comment type="subcellular location">
    <subcellularLocation>
        <location evidence="1">Plastid</location>
        <location evidence="1">Chloroplast</location>
    </subcellularLocation>
</comment>
<evidence type="ECO:0000256" key="1">
    <source>
        <dbReference type="ARBA" id="ARBA00004229"/>
    </source>
</evidence>
<evidence type="ECO:0000256" key="5">
    <source>
        <dbReference type="PIRSR" id="PIRSR601344-1"/>
    </source>
</evidence>
<dbReference type="GO" id="GO:0009765">
    <property type="term" value="P:photosynthesis, light harvesting"/>
    <property type="evidence" value="ECO:0007669"/>
    <property type="project" value="InterPro"/>
</dbReference>
<keyword evidence="7" id="KW-1185">Reference proteome</keyword>
<evidence type="ECO:0000313" key="7">
    <source>
        <dbReference type="Proteomes" id="UP000530660"/>
    </source>
</evidence>
<keyword evidence="4" id="KW-0934">Plastid</keyword>
<keyword evidence="2" id="KW-0150">Chloroplast</keyword>
<dbReference type="AlphaFoldDB" id="A0A7J7INV1"/>
<evidence type="ECO:0000313" key="6">
    <source>
        <dbReference type="EMBL" id="KAF6004803.1"/>
    </source>
</evidence>
<feature type="binding site" evidence="5">
    <location>
        <position position="183"/>
    </location>
    <ligand>
        <name>chlorophyll a</name>
        <dbReference type="ChEBI" id="CHEBI:58416"/>
        <label>1</label>
    </ligand>
</feature>
<keyword evidence="5" id="KW-0157">Chromophore</keyword>
<feature type="binding site" evidence="5">
    <location>
        <position position="82"/>
    </location>
    <ligand>
        <name>chlorophyll a</name>
        <dbReference type="ChEBI" id="CHEBI:58416"/>
        <label>1</label>
    </ligand>
</feature>
<evidence type="ECO:0000256" key="4">
    <source>
        <dbReference type="ARBA" id="ARBA00022640"/>
    </source>
</evidence>
<gene>
    <name evidence="6" type="primary">LHCA4</name>
    <name evidence="6" type="ORF">F1559_002050</name>
</gene>
<evidence type="ECO:0000256" key="2">
    <source>
        <dbReference type="ARBA" id="ARBA00022528"/>
    </source>
</evidence>
<organism evidence="6 7">
    <name type="scientific">Cyanidiococcus yangmingshanensis</name>
    <dbReference type="NCBI Taxonomy" id="2690220"/>
    <lineage>
        <taxon>Eukaryota</taxon>
        <taxon>Rhodophyta</taxon>
        <taxon>Bangiophyceae</taxon>
        <taxon>Cyanidiales</taxon>
        <taxon>Cyanidiaceae</taxon>
        <taxon>Cyanidiococcus</taxon>
    </lineage>
</organism>